<proteinExistence type="predicted"/>
<evidence type="ECO:0000313" key="2">
    <source>
        <dbReference type="Proteomes" id="UP000193108"/>
    </source>
</evidence>
<reference evidence="1 2" key="1">
    <citation type="submission" date="2016-01" db="EMBL/GenBank/DDBJ databases">
        <title>The new phylogeny of the genus Mycobacterium.</title>
        <authorList>
            <person name="Tarcisio F."/>
            <person name="Conor M."/>
            <person name="Antonella G."/>
            <person name="Elisabetta G."/>
            <person name="Giulia F.S."/>
            <person name="Sara T."/>
            <person name="Anna F."/>
            <person name="Clotilde B."/>
            <person name="Roberto B."/>
            <person name="Veronica D.S."/>
            <person name="Fabio R."/>
            <person name="Monica P."/>
            <person name="Olivier J."/>
            <person name="Enrico T."/>
            <person name="Nicola S."/>
        </authorList>
    </citation>
    <scope>NUCLEOTIDE SEQUENCE [LARGE SCALE GENOMIC DNA]</scope>
    <source>
        <strain evidence="1 2">DSM 44164</strain>
    </source>
</reference>
<protein>
    <submittedName>
        <fullName evidence="1">Uncharacterized protein</fullName>
    </submittedName>
</protein>
<accession>A0A1X1ZRX2</accession>
<dbReference type="EMBL" id="LQPI01000009">
    <property type="protein sequence ID" value="ORW26116.1"/>
    <property type="molecule type" value="Genomic_DNA"/>
</dbReference>
<keyword evidence="2" id="KW-1185">Reference proteome</keyword>
<evidence type="ECO:0000313" key="1">
    <source>
        <dbReference type="EMBL" id="ORW26116.1"/>
    </source>
</evidence>
<dbReference type="AlphaFoldDB" id="A0A1X1ZRX2"/>
<comment type="caution">
    <text evidence="1">The sequence shown here is derived from an EMBL/GenBank/DDBJ whole genome shotgun (WGS) entry which is preliminary data.</text>
</comment>
<dbReference type="STRING" id="1782.AWC18_01455"/>
<dbReference type="Proteomes" id="UP000193108">
    <property type="component" value="Unassembled WGS sequence"/>
</dbReference>
<sequence length="103" mass="10845">MFKSVPGGVERHDVGCRPDFGDQLLGDVRCQGGDSGSGEAGDHGQGSWLESVAERCVDFTKTCGDGTDPVAWLVIGVGFAAFDPAGAFEWVYDSHVSHRSGQV</sequence>
<organism evidence="1 2">
    <name type="scientific">Mycolicibacter nonchromogenicus</name>
    <name type="common">Mycobacterium nonchromogenicum</name>
    <dbReference type="NCBI Taxonomy" id="1782"/>
    <lineage>
        <taxon>Bacteria</taxon>
        <taxon>Bacillati</taxon>
        <taxon>Actinomycetota</taxon>
        <taxon>Actinomycetes</taxon>
        <taxon>Mycobacteriales</taxon>
        <taxon>Mycobacteriaceae</taxon>
        <taxon>Mycolicibacter</taxon>
    </lineage>
</organism>
<gene>
    <name evidence="1" type="ORF">AWC18_01455</name>
</gene>
<name>A0A1X1ZRX2_MYCNO</name>